<dbReference type="EMBL" id="CP033540">
    <property type="protein sequence ID" value="AZC00321.1"/>
    <property type="molecule type" value="Genomic_DNA"/>
</dbReference>
<keyword evidence="1" id="KW-1188">Viral release from host cell</keyword>
<gene>
    <name evidence="5" type="ORF">DKE52_006315</name>
</gene>
<dbReference type="InterPro" id="IPR006433">
    <property type="entry name" value="Prohead_protease"/>
</dbReference>
<evidence type="ECO:0000259" key="4">
    <source>
        <dbReference type="Pfam" id="PF04586"/>
    </source>
</evidence>
<dbReference type="Proteomes" id="UP000254410">
    <property type="component" value="Chromosome"/>
</dbReference>
<proteinExistence type="predicted"/>
<evidence type="ECO:0000256" key="2">
    <source>
        <dbReference type="ARBA" id="ARBA00022670"/>
    </source>
</evidence>
<dbReference type="Pfam" id="PF04586">
    <property type="entry name" value="Peptidase_S78"/>
    <property type="match status" value="1"/>
</dbReference>
<reference evidence="5 6" key="2">
    <citation type="submission" date="2018-12" db="EMBL/GenBank/DDBJ databases">
        <title>Molecular Epidemiology of Emerging Carbapenem-Resistance in Acinetobacter nosocomialis and Acinetobacter pittii in Taiwan, 2010-2014.</title>
        <authorList>
            <person name="Huang W.-C."/>
            <person name="Wang H.-Y."/>
            <person name="Lai J.-F."/>
            <person name="Lauderdale T.-L."/>
            <person name="Sytwu H.-K."/>
        </authorList>
    </citation>
    <scope>NUCLEOTIDE SEQUENCE [LARGE SCALE GENOMIC DNA]</scope>
    <source>
        <strain evidence="5 6">2014S06-099</strain>
    </source>
</reference>
<evidence type="ECO:0000256" key="1">
    <source>
        <dbReference type="ARBA" id="ARBA00022612"/>
    </source>
</evidence>
<evidence type="ECO:0000313" key="6">
    <source>
        <dbReference type="Proteomes" id="UP000254410"/>
    </source>
</evidence>
<dbReference type="GO" id="GO:0008233">
    <property type="term" value="F:peptidase activity"/>
    <property type="evidence" value="ECO:0007669"/>
    <property type="project" value="UniProtKB-KW"/>
</dbReference>
<dbReference type="InterPro" id="IPR054613">
    <property type="entry name" value="Peptidase_S78_dom"/>
</dbReference>
<evidence type="ECO:0000313" key="5">
    <source>
        <dbReference type="EMBL" id="AZC00321.1"/>
    </source>
</evidence>
<dbReference type="AlphaFoldDB" id="A0A3G6YIY8"/>
<protein>
    <submittedName>
        <fullName evidence="5">HK97 family phage prohead protease</fullName>
    </submittedName>
</protein>
<organism evidence="5 6">
    <name type="scientific">Acinetobacter pittii</name>
    <name type="common">Acinetobacter genomosp. 3</name>
    <dbReference type="NCBI Taxonomy" id="48296"/>
    <lineage>
        <taxon>Bacteria</taxon>
        <taxon>Pseudomonadati</taxon>
        <taxon>Pseudomonadota</taxon>
        <taxon>Gammaproteobacteria</taxon>
        <taxon>Moraxellales</taxon>
        <taxon>Moraxellaceae</taxon>
        <taxon>Acinetobacter</taxon>
        <taxon>Acinetobacter calcoaceticus/baumannii complex</taxon>
    </lineage>
</organism>
<name>A0A3G6YIY8_ACIPI</name>
<dbReference type="NCBIfam" id="TIGR01543">
    <property type="entry name" value="proheadase_HK97"/>
    <property type="match status" value="1"/>
</dbReference>
<dbReference type="SUPFAM" id="SSF50789">
    <property type="entry name" value="Herpes virus serine proteinase, assemblin"/>
    <property type="match status" value="1"/>
</dbReference>
<keyword evidence="2 5" id="KW-0645">Protease</keyword>
<accession>A0A3G6YIY8</accession>
<dbReference type="GO" id="GO:0006508">
    <property type="term" value="P:proteolysis"/>
    <property type="evidence" value="ECO:0007669"/>
    <property type="project" value="UniProtKB-KW"/>
</dbReference>
<keyword evidence="3" id="KW-0378">Hydrolase</keyword>
<feature type="domain" description="Prohead serine protease" evidence="4">
    <location>
        <begin position="10"/>
        <end position="157"/>
    </location>
</feature>
<evidence type="ECO:0000256" key="3">
    <source>
        <dbReference type="ARBA" id="ARBA00022801"/>
    </source>
</evidence>
<reference evidence="5 6" key="1">
    <citation type="submission" date="2018-11" db="EMBL/GenBank/DDBJ databases">
        <authorList>
            <person name="Kuo S.-C."/>
            <person name="Chen F.-J."/>
            <person name="Liao Y.-C."/>
        </authorList>
    </citation>
    <scope>NUCLEOTIDE SEQUENCE [LARGE SCALE GENOMIC DNA]</scope>
    <source>
        <strain evidence="5 6">2014S06-099</strain>
    </source>
</reference>
<sequence length="221" mass="24641">MEVKYLNVPLKIKSVSETGEFEGYASVFGVEDSYSDVVMPGAFQKTLEKWAERQDLPSVLWQHKMSEPIGPFTEMKEDDHGLFVRGRLLINEDPLAKRAHAHMKAGSVKGMSIGYILKDWEYDSAKGVFLLKEIDLWEVSIVTMPANTEAKITEVKTALRKGEIPSPSSVEKALRDVMGLSQKQAKAFMAKGYSAISQRDVDLEIDALESLKSLKSILTGE</sequence>